<accession>A0AAW6TPD0</accession>
<keyword evidence="3" id="KW-1185">Reference proteome</keyword>
<feature type="transmembrane region" description="Helical" evidence="1">
    <location>
        <begin position="36"/>
        <end position="63"/>
    </location>
</feature>
<reference evidence="2 3" key="1">
    <citation type="submission" date="2023-04" db="EMBL/GenBank/DDBJ databases">
        <title>Two novel species of Flavobacterium.</title>
        <authorList>
            <person name="Liu Q."/>
            <person name="Xin Y.-H."/>
        </authorList>
    </citation>
    <scope>NUCLEOTIDE SEQUENCE [LARGE SCALE GENOMIC DNA]</scope>
    <source>
        <strain evidence="2 3">LB2P87</strain>
    </source>
</reference>
<sequence length="154" mass="17917">MSLEVPIIILILGILIYFGLKWILKKYIKDSKSRTRISIIGAIFLAPVSYLILVIAFFSFLFYEPQYDFDEQKWFADKNGRFEMRDDIVESEILKNKNKTQIVKLIGKPDTKTSDVWTYDLGMSGARFGWQFNSLKLTFKNGKVSEVNKIEIVD</sequence>
<keyword evidence="1" id="KW-0472">Membrane</keyword>
<organism evidence="2 3">
    <name type="scientific">Flavobacterium yafengii</name>
    <dbReference type="NCBI Taxonomy" id="3041253"/>
    <lineage>
        <taxon>Bacteria</taxon>
        <taxon>Pseudomonadati</taxon>
        <taxon>Bacteroidota</taxon>
        <taxon>Flavobacteriia</taxon>
        <taxon>Flavobacteriales</taxon>
        <taxon>Flavobacteriaceae</taxon>
        <taxon>Flavobacterium</taxon>
    </lineage>
</organism>
<dbReference type="Proteomes" id="UP001228643">
    <property type="component" value="Unassembled WGS sequence"/>
</dbReference>
<evidence type="ECO:0008006" key="4">
    <source>
        <dbReference type="Google" id="ProtNLM"/>
    </source>
</evidence>
<keyword evidence="1" id="KW-1133">Transmembrane helix</keyword>
<evidence type="ECO:0000313" key="3">
    <source>
        <dbReference type="Proteomes" id="UP001228643"/>
    </source>
</evidence>
<evidence type="ECO:0000256" key="1">
    <source>
        <dbReference type="SAM" id="Phobius"/>
    </source>
</evidence>
<proteinExistence type="predicted"/>
<evidence type="ECO:0000313" key="2">
    <source>
        <dbReference type="EMBL" id="MDI5949408.1"/>
    </source>
</evidence>
<dbReference type="AlphaFoldDB" id="A0AAW6TPD0"/>
<protein>
    <recommendedName>
        <fullName evidence="4">Outer membrane protein assembly factor BamE</fullName>
    </recommendedName>
</protein>
<dbReference type="RefSeq" id="WP_282715347.1">
    <property type="nucleotide sequence ID" value="NZ_JASCRY010000001.1"/>
</dbReference>
<keyword evidence="1" id="KW-0812">Transmembrane</keyword>
<comment type="caution">
    <text evidence="2">The sequence shown here is derived from an EMBL/GenBank/DDBJ whole genome shotgun (WGS) entry which is preliminary data.</text>
</comment>
<dbReference type="EMBL" id="JASCRY010000001">
    <property type="protein sequence ID" value="MDI5949408.1"/>
    <property type="molecule type" value="Genomic_DNA"/>
</dbReference>
<feature type="transmembrane region" description="Helical" evidence="1">
    <location>
        <begin position="6"/>
        <end position="24"/>
    </location>
</feature>
<gene>
    <name evidence="2" type="ORF">QLS97_07085</name>
</gene>
<name>A0AAW6TPD0_9FLAO</name>